<dbReference type="EMBL" id="JAJEWP010000001">
    <property type="protein sequence ID" value="MCC2615188.1"/>
    <property type="molecule type" value="Genomic_DNA"/>
</dbReference>
<accession>A0ABS8G3Y2</accession>
<dbReference type="Proteomes" id="UP001520878">
    <property type="component" value="Unassembled WGS sequence"/>
</dbReference>
<sequence length="302" mass="32830">MPTEAETAVAVIDKSLTAADKAIDLYNKGLDQLIPWKTFEETVNNLAEYQDHYSKAAGAMVGKVKSLLMDSEDAYFKSTQSIYEWSSMAASLLSAYLELFEQFDAEKAAAQKHILLKVLGEGITKMGVAQDALQTASQHFNAAAGELITLNTQLSNDFDAKSSYFQAQVDKIRKEAYGGAAAGAIAGPFGLIISYSIAAGVVEGKLIPELQKQLKSVQGFFTDITALVKTADQQISDAKSKLKEEVQVIGDMKASTETTQFFVEYDDLMLKQLKGAASKLIQQCQDYMHRHGKARSPASQAA</sequence>
<protein>
    <submittedName>
        <fullName evidence="2">Hemolysin E</fullName>
    </submittedName>
</protein>
<evidence type="ECO:0000256" key="1">
    <source>
        <dbReference type="ARBA" id="ARBA00005444"/>
    </source>
</evidence>
<proteinExistence type="inferred from homology"/>
<dbReference type="SUPFAM" id="SSF58100">
    <property type="entry name" value="Bacterial hemolysins"/>
    <property type="match status" value="1"/>
</dbReference>
<evidence type="ECO:0000313" key="3">
    <source>
        <dbReference type="Proteomes" id="UP001520878"/>
    </source>
</evidence>
<name>A0ABS8G3Y2_9ALTE</name>
<keyword evidence="3" id="KW-1185">Reference proteome</keyword>
<dbReference type="Pfam" id="PF06109">
    <property type="entry name" value="HlyE"/>
    <property type="match status" value="1"/>
</dbReference>
<dbReference type="InterPro" id="IPR027018">
    <property type="entry name" value="Hemolysin_E"/>
</dbReference>
<evidence type="ECO:0000313" key="2">
    <source>
        <dbReference type="EMBL" id="MCC2615188.1"/>
    </source>
</evidence>
<organism evidence="2 3">
    <name type="scientific">Fluctibacter halophilus</name>
    <dbReference type="NCBI Taxonomy" id="226011"/>
    <lineage>
        <taxon>Bacteria</taxon>
        <taxon>Pseudomonadati</taxon>
        <taxon>Pseudomonadota</taxon>
        <taxon>Gammaproteobacteria</taxon>
        <taxon>Alteromonadales</taxon>
        <taxon>Alteromonadaceae</taxon>
        <taxon>Fluctibacter</taxon>
    </lineage>
</organism>
<gene>
    <name evidence="2" type="ORF">LJ739_02880</name>
</gene>
<comment type="caution">
    <text evidence="2">The sequence shown here is derived from an EMBL/GenBank/DDBJ whole genome shotgun (WGS) entry which is preliminary data.</text>
</comment>
<dbReference type="RefSeq" id="WP_229157097.1">
    <property type="nucleotide sequence ID" value="NZ_JAJEWP010000001.1"/>
</dbReference>
<reference evidence="2 3" key="1">
    <citation type="submission" date="2021-10" db="EMBL/GenBank/DDBJ databases">
        <title>Draft genome of Aestuariibacter halophilus JC2043.</title>
        <authorList>
            <person name="Emsley S.A."/>
            <person name="Pfannmuller K.M."/>
            <person name="Ushijima B."/>
            <person name="Saw J.H."/>
            <person name="Videau P."/>
        </authorList>
    </citation>
    <scope>NUCLEOTIDE SEQUENCE [LARGE SCALE GENOMIC DNA]</scope>
    <source>
        <strain evidence="2 3">JC2043</strain>
    </source>
</reference>
<dbReference type="CDD" id="cd22651">
    <property type="entry name" value="HlyE-like"/>
    <property type="match status" value="1"/>
</dbReference>
<comment type="similarity">
    <text evidence="1">Belongs to the hemolysin E family.</text>
</comment>
<dbReference type="Gene3D" id="1.20.1170.10">
    <property type="match status" value="1"/>
</dbReference>